<dbReference type="Pfam" id="PF12974">
    <property type="entry name" value="Phosphonate-bd"/>
    <property type="match status" value="1"/>
</dbReference>
<gene>
    <name evidence="1" type="ORF">SAMN02745117_02097</name>
</gene>
<reference evidence="1 2" key="1">
    <citation type="submission" date="2016-11" db="EMBL/GenBank/DDBJ databases">
        <authorList>
            <person name="Jaros S."/>
            <person name="Januszkiewicz K."/>
            <person name="Wedrychowicz H."/>
        </authorList>
    </citation>
    <scope>NUCLEOTIDE SEQUENCE [LARGE SCALE GENOMIC DNA]</scope>
    <source>
        <strain evidence="1 2">DSM 16112</strain>
    </source>
</reference>
<dbReference type="OrthoDB" id="34246at2"/>
<dbReference type="AlphaFoldDB" id="A0A1M5C895"/>
<evidence type="ECO:0000313" key="1">
    <source>
        <dbReference type="EMBL" id="SHF50876.1"/>
    </source>
</evidence>
<sequence>MSGTPCNPWNFLVARDFSPGQVTQWHLFNTTLQRHTRLPLHLLLPNDFMEQQDMLQSQEIGMVYVNLFDAGSLIRDKGFIGFARPSRHNDEIVIATHAQSPVHSIEHLKPGCRIATTSYGDRLMGLRFLESVGLRTGNVNWVQSSSYQQVARMLLNHEVDAGFFLASAFHSFTHMTKRQLKTLLESQLGSVSHILLLNPDHEEHLPLLQTTLLEMGQKPGVQRILDGLGLSGGFEGLEPSDAEFMIDLMEAWLLFGKAPVPA</sequence>
<dbReference type="Gene3D" id="3.40.190.10">
    <property type="entry name" value="Periplasmic binding protein-like II"/>
    <property type="match status" value="1"/>
</dbReference>
<dbReference type="RefSeq" id="WP_073356630.1">
    <property type="nucleotide sequence ID" value="NZ_FQUZ01000025.1"/>
</dbReference>
<dbReference type="SUPFAM" id="SSF53850">
    <property type="entry name" value="Periplasmic binding protein-like II"/>
    <property type="match status" value="1"/>
</dbReference>
<name>A0A1M5C895_9BURK</name>
<accession>A0A1M5C895</accession>
<evidence type="ECO:0000313" key="2">
    <source>
        <dbReference type="Proteomes" id="UP000184327"/>
    </source>
</evidence>
<dbReference type="EMBL" id="FQUZ01000025">
    <property type="protein sequence ID" value="SHF50876.1"/>
    <property type="molecule type" value="Genomic_DNA"/>
</dbReference>
<keyword evidence="2" id="KW-1185">Reference proteome</keyword>
<proteinExistence type="predicted"/>
<organism evidence="1 2">
    <name type="scientific">Lampropedia hyalina DSM 16112</name>
    <dbReference type="NCBI Taxonomy" id="1122156"/>
    <lineage>
        <taxon>Bacteria</taxon>
        <taxon>Pseudomonadati</taxon>
        <taxon>Pseudomonadota</taxon>
        <taxon>Betaproteobacteria</taxon>
        <taxon>Burkholderiales</taxon>
        <taxon>Comamonadaceae</taxon>
        <taxon>Lampropedia</taxon>
    </lineage>
</organism>
<protein>
    <submittedName>
        <fullName evidence="1">Phosphonate transport system substrate-binding protein</fullName>
    </submittedName>
</protein>
<dbReference type="Proteomes" id="UP000184327">
    <property type="component" value="Unassembled WGS sequence"/>
</dbReference>
<dbReference type="STRING" id="1122156.SAMN02745117_02097"/>